<evidence type="ECO:0000256" key="3">
    <source>
        <dbReference type="ARBA" id="ARBA00022692"/>
    </source>
</evidence>
<comment type="caution">
    <text evidence="6">Lacks conserved residue(s) required for the propagation of feature annotation.</text>
</comment>
<dbReference type="Pfam" id="PF09335">
    <property type="entry name" value="VTT_dom"/>
    <property type="match status" value="1"/>
</dbReference>
<feature type="transmembrane region" description="Helical" evidence="6">
    <location>
        <begin position="20"/>
        <end position="46"/>
    </location>
</feature>
<dbReference type="Proteomes" id="UP000095042">
    <property type="component" value="Unassembled WGS sequence"/>
</dbReference>
<keyword evidence="3 6" id="KW-0812">Transmembrane</keyword>
<keyword evidence="4 6" id="KW-1133">Transmembrane helix</keyword>
<evidence type="ECO:0000313" key="9">
    <source>
        <dbReference type="Proteomes" id="UP000095042"/>
    </source>
</evidence>
<comment type="similarity">
    <text evidence="6">Belongs to the TVP38/TMEM64 family.</text>
</comment>
<evidence type="ECO:0000256" key="2">
    <source>
        <dbReference type="ARBA" id="ARBA00022475"/>
    </source>
</evidence>
<dbReference type="InterPro" id="IPR015414">
    <property type="entry name" value="TMEM64"/>
</dbReference>
<gene>
    <name evidence="8" type="ORF">AUC71_16040</name>
</gene>
<reference evidence="8 9" key="1">
    <citation type="journal article" date="2016" name="Environ. Microbiol.">
        <title>New Methyloceanibacter diversity from North Sea sediments includes methanotroph containing solely the soluble methane monooxygenase.</title>
        <authorList>
            <person name="Vekeman B."/>
            <person name="Kerckhof F.M."/>
            <person name="Cremers G."/>
            <person name="de Vos P."/>
            <person name="Vandamme P."/>
            <person name="Boon N."/>
            <person name="Op den Camp H.J."/>
            <person name="Heylen K."/>
        </authorList>
    </citation>
    <scope>NUCLEOTIDE SEQUENCE [LARGE SCALE GENOMIC DNA]</scope>
    <source>
        <strain evidence="8 9">R-67177</strain>
    </source>
</reference>
<evidence type="ECO:0000256" key="4">
    <source>
        <dbReference type="ARBA" id="ARBA00022989"/>
    </source>
</evidence>
<dbReference type="PANTHER" id="PTHR12677:SF59">
    <property type="entry name" value="GOLGI APPARATUS MEMBRANE PROTEIN TVP38-RELATED"/>
    <property type="match status" value="1"/>
</dbReference>
<evidence type="ECO:0000256" key="1">
    <source>
        <dbReference type="ARBA" id="ARBA00004651"/>
    </source>
</evidence>
<dbReference type="GO" id="GO:0005886">
    <property type="term" value="C:plasma membrane"/>
    <property type="evidence" value="ECO:0007669"/>
    <property type="project" value="UniProtKB-SubCell"/>
</dbReference>
<comment type="caution">
    <text evidence="8">The sequence shown here is derived from an EMBL/GenBank/DDBJ whole genome shotgun (WGS) entry which is preliminary data.</text>
</comment>
<dbReference type="PANTHER" id="PTHR12677">
    <property type="entry name" value="GOLGI APPARATUS MEMBRANE PROTEIN TVP38-RELATED"/>
    <property type="match status" value="1"/>
</dbReference>
<protein>
    <recommendedName>
        <fullName evidence="6">TVP38/TMEM64 family membrane protein</fullName>
    </recommendedName>
</protein>
<keyword evidence="9" id="KW-1185">Reference proteome</keyword>
<name>A0A1E3W988_9HYPH</name>
<evidence type="ECO:0000256" key="6">
    <source>
        <dbReference type="RuleBase" id="RU366058"/>
    </source>
</evidence>
<feature type="transmembrane region" description="Helical" evidence="6">
    <location>
        <begin position="106"/>
        <end position="128"/>
    </location>
</feature>
<dbReference type="InterPro" id="IPR032816">
    <property type="entry name" value="VTT_dom"/>
</dbReference>
<sequence>MFGVVPSSPVLLAAGATQGIVLGSIYVLIGALLGALTAFLIGRYLGRDFVERRGWMDALAKTKFGGWLLDEKTSQRRLMLAVFYCRLIPGINLDALSYVAGVTRIATWRFLLATFGALLPYTVLLVAIGHQLVKLGPTELVIVLLGILLVSAIPVLWRYWPVRSAGS</sequence>
<keyword evidence="2 6" id="KW-1003">Cell membrane</keyword>
<organism evidence="8 9">
    <name type="scientific">Methyloceanibacter marginalis</name>
    <dbReference type="NCBI Taxonomy" id="1774971"/>
    <lineage>
        <taxon>Bacteria</taxon>
        <taxon>Pseudomonadati</taxon>
        <taxon>Pseudomonadota</taxon>
        <taxon>Alphaproteobacteria</taxon>
        <taxon>Hyphomicrobiales</taxon>
        <taxon>Hyphomicrobiaceae</taxon>
        <taxon>Methyloceanibacter</taxon>
    </lineage>
</organism>
<evidence type="ECO:0000256" key="5">
    <source>
        <dbReference type="ARBA" id="ARBA00023136"/>
    </source>
</evidence>
<evidence type="ECO:0000259" key="7">
    <source>
        <dbReference type="Pfam" id="PF09335"/>
    </source>
</evidence>
<accession>A0A1E3W988</accession>
<evidence type="ECO:0000313" key="8">
    <source>
        <dbReference type="EMBL" id="ODS02310.1"/>
    </source>
</evidence>
<proteinExistence type="inferred from homology"/>
<comment type="subcellular location">
    <subcellularLocation>
        <location evidence="1 6">Cell membrane</location>
        <topology evidence="1 6">Multi-pass membrane protein</topology>
    </subcellularLocation>
</comment>
<dbReference type="AlphaFoldDB" id="A0A1E3W988"/>
<keyword evidence="5 6" id="KW-0472">Membrane</keyword>
<feature type="domain" description="VTT" evidence="7">
    <location>
        <begin position="5"/>
        <end position="131"/>
    </location>
</feature>
<feature type="transmembrane region" description="Helical" evidence="6">
    <location>
        <begin position="140"/>
        <end position="160"/>
    </location>
</feature>
<dbReference type="EMBL" id="LPWD01000345">
    <property type="protein sequence ID" value="ODS02310.1"/>
    <property type="molecule type" value="Genomic_DNA"/>
</dbReference>